<name>A0A2V2NG51_9EURY</name>
<gene>
    <name evidence="1" type="ORF">DLD82_08330</name>
</gene>
<dbReference type="Proteomes" id="UP000245934">
    <property type="component" value="Unassembled WGS sequence"/>
</dbReference>
<evidence type="ECO:0000313" key="1">
    <source>
        <dbReference type="EMBL" id="PWR74581.1"/>
    </source>
</evidence>
<accession>A0A2V2NG51</accession>
<organism evidence="1 2">
    <name type="scientific">Methanospirillum stamsii</name>
    <dbReference type="NCBI Taxonomy" id="1277351"/>
    <lineage>
        <taxon>Archaea</taxon>
        <taxon>Methanobacteriati</taxon>
        <taxon>Methanobacteriota</taxon>
        <taxon>Stenosarchaea group</taxon>
        <taxon>Methanomicrobia</taxon>
        <taxon>Methanomicrobiales</taxon>
        <taxon>Methanospirillaceae</taxon>
        <taxon>Methanospirillum</taxon>
    </lineage>
</organism>
<dbReference type="AlphaFoldDB" id="A0A2V2NG51"/>
<keyword evidence="2" id="KW-1185">Reference proteome</keyword>
<sequence length="237" mass="26142">MISVTSVTALEPKISKSLTSLEKKNLSPTSYVLTKAVGTKLFDGTEIIQDSTVLSDSYKLLKSAQVLSSEEEVPDSSPSDEQVHYWDWTLRQFADYLASNTSNTLLYSIETTAGSLTSVSNGVLGYSVVRDEITGDKFDVYGTRIENVANDGVFRKHSSQWRITILPDENQLVLQNYVEGNPTPISEELIGLSMTPSGPNVISFLGRARPFYGIVSEVRPVVILSLWPNPLPESEFL</sequence>
<proteinExistence type="predicted"/>
<reference evidence="1 2" key="1">
    <citation type="submission" date="2018-05" db="EMBL/GenBank/DDBJ databases">
        <title>Draft genome of Methanospirillum stamsii Pt1.</title>
        <authorList>
            <person name="Dueholm M.S."/>
            <person name="Nielsen P.H."/>
            <person name="Bakmann L.F."/>
            <person name="Otzen D.E."/>
        </authorList>
    </citation>
    <scope>NUCLEOTIDE SEQUENCE [LARGE SCALE GENOMIC DNA]</scope>
    <source>
        <strain evidence="1 2">Pt1</strain>
    </source>
</reference>
<evidence type="ECO:0000313" key="2">
    <source>
        <dbReference type="Proteomes" id="UP000245934"/>
    </source>
</evidence>
<dbReference type="EMBL" id="QGMZ01000016">
    <property type="protein sequence ID" value="PWR74581.1"/>
    <property type="molecule type" value="Genomic_DNA"/>
</dbReference>
<protein>
    <submittedName>
        <fullName evidence="1">Uncharacterized protein</fullName>
    </submittedName>
</protein>
<comment type="caution">
    <text evidence="1">The sequence shown here is derived from an EMBL/GenBank/DDBJ whole genome shotgun (WGS) entry which is preliminary data.</text>
</comment>